<feature type="domain" description="PhoU" evidence="6">
    <location>
        <begin position="58"/>
        <end position="143"/>
    </location>
</feature>
<dbReference type="EC" id="3.5.2.6" evidence="7"/>
<dbReference type="NCBIfam" id="NF008332">
    <property type="entry name" value="PRK11115.1"/>
    <property type="match status" value="1"/>
</dbReference>
<dbReference type="GO" id="GO:0005737">
    <property type="term" value="C:cytoplasm"/>
    <property type="evidence" value="ECO:0007669"/>
    <property type="project" value="UniProtKB-SubCell"/>
</dbReference>
<feature type="domain" description="PhoU" evidence="6">
    <location>
        <begin position="160"/>
        <end position="244"/>
    </location>
</feature>
<proteinExistence type="inferred from homology"/>
<evidence type="ECO:0000256" key="4">
    <source>
        <dbReference type="ARBA" id="ARBA00022490"/>
    </source>
</evidence>
<dbReference type="FunFam" id="1.20.58.220:FF:000001">
    <property type="entry name" value="Phosphate-specific transport system accessory protein PhoU"/>
    <property type="match status" value="1"/>
</dbReference>
<dbReference type="Proteomes" id="UP000523161">
    <property type="component" value="Unassembled WGS sequence"/>
</dbReference>
<dbReference type="PANTHER" id="PTHR42930:SF3">
    <property type="entry name" value="PHOSPHATE-SPECIFIC TRANSPORT SYSTEM ACCESSORY PROTEIN PHOU"/>
    <property type="match status" value="1"/>
</dbReference>
<keyword evidence="7" id="KW-0378">Hydrolase</keyword>
<dbReference type="AlphaFoldDB" id="A0A7Y5ASL8"/>
<dbReference type="InterPro" id="IPR026022">
    <property type="entry name" value="PhoU_dom"/>
</dbReference>
<dbReference type="EMBL" id="JABSOD010000011">
    <property type="protein sequence ID" value="NRQ43280.1"/>
    <property type="molecule type" value="Genomic_DNA"/>
</dbReference>
<reference evidence="7 8" key="1">
    <citation type="submission" date="2020-06" db="EMBL/GenBank/DDBJ databases">
        <title>Rheinheimera sp. nov., a marine bacterium isolated from coastal.</title>
        <authorList>
            <person name="Yu Q."/>
            <person name="Qi Y."/>
            <person name="Pu J."/>
        </authorList>
    </citation>
    <scope>NUCLEOTIDE SEQUENCE [LARGE SCALE GENOMIC DNA]</scope>
    <source>
        <strain evidence="7 8">YQF-2</strain>
    </source>
</reference>
<dbReference type="NCBIfam" id="TIGR02135">
    <property type="entry name" value="phoU_full"/>
    <property type="match status" value="1"/>
</dbReference>
<evidence type="ECO:0000259" key="6">
    <source>
        <dbReference type="Pfam" id="PF01895"/>
    </source>
</evidence>
<evidence type="ECO:0000256" key="3">
    <source>
        <dbReference type="ARBA" id="ARBA00022448"/>
    </source>
</evidence>
<dbReference type="PIRSF" id="PIRSF003107">
    <property type="entry name" value="PhoU"/>
    <property type="match status" value="1"/>
</dbReference>
<comment type="caution">
    <text evidence="7">The sequence shown here is derived from an EMBL/GenBank/DDBJ whole genome shotgun (WGS) entry which is preliminary data.</text>
</comment>
<organism evidence="7 8">
    <name type="scientific">Rheinheimera lutimaris</name>
    <dbReference type="NCBI Taxonomy" id="2740584"/>
    <lineage>
        <taxon>Bacteria</taxon>
        <taxon>Pseudomonadati</taxon>
        <taxon>Pseudomonadota</taxon>
        <taxon>Gammaproteobacteria</taxon>
        <taxon>Chromatiales</taxon>
        <taxon>Chromatiaceae</taxon>
        <taxon>Rheinheimera</taxon>
    </lineage>
</organism>
<evidence type="ECO:0000256" key="2">
    <source>
        <dbReference type="ARBA" id="ARBA00008107"/>
    </source>
</evidence>
<keyword evidence="5" id="KW-0592">Phosphate transport</keyword>
<dbReference type="GO" id="GO:0006817">
    <property type="term" value="P:phosphate ion transport"/>
    <property type="evidence" value="ECO:0007669"/>
    <property type="project" value="UniProtKB-KW"/>
</dbReference>
<evidence type="ECO:0000313" key="8">
    <source>
        <dbReference type="Proteomes" id="UP000523161"/>
    </source>
</evidence>
<evidence type="ECO:0000313" key="7">
    <source>
        <dbReference type="EMBL" id="NRQ43280.1"/>
    </source>
</evidence>
<dbReference type="Pfam" id="PF01895">
    <property type="entry name" value="PhoU"/>
    <property type="match status" value="2"/>
</dbReference>
<evidence type="ECO:0000256" key="1">
    <source>
        <dbReference type="ARBA" id="ARBA00004496"/>
    </source>
</evidence>
<comment type="subcellular location">
    <subcellularLocation>
        <location evidence="1">Cytoplasm</location>
    </subcellularLocation>
</comment>
<keyword evidence="4" id="KW-0963">Cytoplasm</keyword>
<gene>
    <name evidence="7" type="primary">phoU</name>
    <name evidence="7" type="ORF">HRH59_12070</name>
</gene>
<dbReference type="GO" id="GO:0030643">
    <property type="term" value="P:intracellular phosphate ion homeostasis"/>
    <property type="evidence" value="ECO:0007669"/>
    <property type="project" value="InterPro"/>
</dbReference>
<name>A0A7Y5ASL8_9GAMM</name>
<keyword evidence="3" id="KW-0813">Transport</keyword>
<dbReference type="PANTHER" id="PTHR42930">
    <property type="entry name" value="PHOSPHATE-SPECIFIC TRANSPORT SYSTEM ACCESSORY PROTEIN PHOU"/>
    <property type="match status" value="1"/>
</dbReference>
<dbReference type="FunFam" id="1.20.58.220:FF:000002">
    <property type="entry name" value="Phosphate-specific transport system accessory protein PhoU"/>
    <property type="match status" value="1"/>
</dbReference>
<keyword evidence="8" id="KW-1185">Reference proteome</keyword>
<dbReference type="GO" id="GO:0045936">
    <property type="term" value="P:negative regulation of phosphate metabolic process"/>
    <property type="evidence" value="ECO:0007669"/>
    <property type="project" value="InterPro"/>
</dbReference>
<comment type="similarity">
    <text evidence="2">Belongs to the PhoU family.</text>
</comment>
<accession>A0A7Y5ASL8</accession>
<dbReference type="SUPFAM" id="SSF109755">
    <property type="entry name" value="PhoU-like"/>
    <property type="match status" value="1"/>
</dbReference>
<protein>
    <submittedName>
        <fullName evidence="7">Phosphate signaling complex protein PhoU</fullName>
        <ecNumber evidence="7">3.5.2.6</ecNumber>
    </submittedName>
</protein>
<evidence type="ECO:0000256" key="5">
    <source>
        <dbReference type="ARBA" id="ARBA00022592"/>
    </source>
</evidence>
<sequence>MTPGFLPILSASEPACAGSSYQQTANETEPAVDKLNLSKHISSSFNEEINEVRNHVMAMGGLIEQQLNNALMAIANADAELAQLVIDTDLKVNDWELQIDKECTSIIVKRQPAASDLRLIMAIMKTIADLERIGDETRRIARVALESFNSEQQDLLVNLDNLGRHVGQMLHDVLDAFARMDVETALLVHKEDKKVDREYEAITRQLMTYMIEDPRSIPKVMNVLWSARSLERIGDRCKNLAEYIIFFVKGKVVRHSSAEQLEQEARS</sequence>
<dbReference type="GO" id="GO:0008800">
    <property type="term" value="F:beta-lactamase activity"/>
    <property type="evidence" value="ECO:0007669"/>
    <property type="project" value="UniProtKB-EC"/>
</dbReference>
<dbReference type="Gene3D" id="1.20.58.220">
    <property type="entry name" value="Phosphate transport system protein phou homolog 2, domain 2"/>
    <property type="match status" value="2"/>
</dbReference>
<dbReference type="InterPro" id="IPR038078">
    <property type="entry name" value="PhoU-like_sf"/>
</dbReference>
<dbReference type="InterPro" id="IPR028366">
    <property type="entry name" value="PhoU"/>
</dbReference>